<dbReference type="Proteomes" id="UP001159363">
    <property type="component" value="Chromosome 6"/>
</dbReference>
<feature type="region of interest" description="Disordered" evidence="1">
    <location>
        <begin position="120"/>
        <end position="161"/>
    </location>
</feature>
<keyword evidence="3" id="KW-1185">Reference proteome</keyword>
<comment type="caution">
    <text evidence="2">The sequence shown here is derived from an EMBL/GenBank/DDBJ whole genome shotgun (WGS) entry which is preliminary data.</text>
</comment>
<feature type="region of interest" description="Disordered" evidence="1">
    <location>
        <begin position="410"/>
        <end position="432"/>
    </location>
</feature>
<protein>
    <submittedName>
        <fullName evidence="2">Uncharacterized protein</fullName>
    </submittedName>
</protein>
<organism evidence="2 3">
    <name type="scientific">Dryococelus australis</name>
    <dbReference type="NCBI Taxonomy" id="614101"/>
    <lineage>
        <taxon>Eukaryota</taxon>
        <taxon>Metazoa</taxon>
        <taxon>Ecdysozoa</taxon>
        <taxon>Arthropoda</taxon>
        <taxon>Hexapoda</taxon>
        <taxon>Insecta</taxon>
        <taxon>Pterygota</taxon>
        <taxon>Neoptera</taxon>
        <taxon>Polyneoptera</taxon>
        <taxon>Phasmatodea</taxon>
        <taxon>Verophasmatodea</taxon>
        <taxon>Anareolatae</taxon>
        <taxon>Phasmatidae</taxon>
        <taxon>Eurycanthinae</taxon>
        <taxon>Dryococelus</taxon>
    </lineage>
</organism>
<name>A0ABQ9H676_9NEOP</name>
<reference evidence="2 3" key="1">
    <citation type="submission" date="2023-02" db="EMBL/GenBank/DDBJ databases">
        <title>LHISI_Scaffold_Assembly.</title>
        <authorList>
            <person name="Stuart O.P."/>
            <person name="Cleave R."/>
            <person name="Magrath M.J.L."/>
            <person name="Mikheyev A.S."/>
        </authorList>
    </citation>
    <scope>NUCLEOTIDE SEQUENCE [LARGE SCALE GENOMIC DNA]</scope>
    <source>
        <strain evidence="2">Daus_M_001</strain>
        <tissue evidence="2">Leg muscle</tissue>
    </source>
</reference>
<evidence type="ECO:0000313" key="2">
    <source>
        <dbReference type="EMBL" id="KAJ8879800.1"/>
    </source>
</evidence>
<evidence type="ECO:0000256" key="1">
    <source>
        <dbReference type="SAM" id="MobiDB-lite"/>
    </source>
</evidence>
<accession>A0ABQ9H676</accession>
<gene>
    <name evidence="2" type="ORF">PR048_020408</name>
</gene>
<sequence length="641" mass="71857">MAMAMGASGGQAPCMRHASNMLKTPKCDGKTRQVPDSLRHAAKALVRFDNFWQLRLGPLSNETPQCKQHACRALFPLIAEIEVNMRKSRSREPMWVKRGGFGAAPKMKGLGKRDITNKTHLPAASSGTIPASENPRVELGSSRWETSRLTTTRPRPREQPSDPPLQYFLVFTRNIESYFSGQVTGFSQVRILLDNAIGRWVFSGISRFPRPFIPAPLHQSPLSAFKTSLLIAAQISSLERTGHQAQQLMRMTNNGLLSKLSKTRVVLQETLSVILCWEHTYYAQQRLSSLYSSKVYKVRYFHLSRALWRGDSRVFLARGARMSTAIGPRAAWDFNLLLVGHIVPEFRREACRSACNMDSRRETNVRASRRRREGKTEDMQKINSFLYSPPPLPFPTHFFVLPGANYMENGGGDTERWSPMPSKAQRKQEGSLRDGRVVRRCASMGQGMVRGWVCEVLLLVSRRADKDGAIIGARVTRKDEKKRRGGGLSQHSNQAAGEPVRAIYRTIRQLWQHCFRSLATFPTLPLPVLDRPISARCGSVAQLKALFGPSSRRDIPSGRLACSPPAGANRVQSPAGSRPYFRMWESCRKMPLVGGFSRESPVSPASSFRSYSILSSIPLIGSQDLFPHSQIFKLFNVMLSL</sequence>
<dbReference type="EMBL" id="JARBHB010000007">
    <property type="protein sequence ID" value="KAJ8879800.1"/>
    <property type="molecule type" value="Genomic_DNA"/>
</dbReference>
<evidence type="ECO:0000313" key="3">
    <source>
        <dbReference type="Proteomes" id="UP001159363"/>
    </source>
</evidence>
<proteinExistence type="predicted"/>
<feature type="non-terminal residue" evidence="2">
    <location>
        <position position="641"/>
    </location>
</feature>